<gene>
    <name evidence="2" type="ORF">GPM918_LOCUS21319</name>
    <name evidence="3" type="ORF">SRO942_LOCUS21320</name>
</gene>
<name>A0A814T160_9BILA</name>
<dbReference type="EMBL" id="CAJNOQ010006976">
    <property type="protein sequence ID" value="CAF1153778.1"/>
    <property type="molecule type" value="Genomic_DNA"/>
</dbReference>
<evidence type="ECO:0000313" key="4">
    <source>
        <dbReference type="Proteomes" id="UP000663829"/>
    </source>
</evidence>
<keyword evidence="4" id="KW-1185">Reference proteome</keyword>
<sequence>MSIKDSKLENGDCSQLPVFVNNLIGSLVIHTAHNCSGVRRWYFFYDFGYVIILRLINLTNLNPYVYTFNVYGGNTNKDESLYNSLLMPTNYVELHVNRSSALAELIPVQNNTQNDSFTIEYLFQKFNQRNSATNSFSKQMKATENESVVTNSFYQQPSFIALIKHQRKKAKYSHHHYSFKEKVKRFIHDKPSRQNDQSHLASLTSSFSSSSIDQKQRNHFSPTNMPYTVQNNNTVLLDPSATTSNLMNNATLPSKRFQQSIMDAYLKDLQSFHPNAHPRQMNSYLFIDLHSTSSETFPDGSGDYEASTTNTEDAIEAAPRTNNQNGKYQKRILSGKKYRKQHRQKRFLNTNNGPRFLMRERQLPVHMLSLPQLRSISNFQNNNTTTSINTINQDSSLTSTEFSSTDDDFDNSHAYHLNQNQMKAIEEEVEDETEHHPTFCSFEHQRTTSTVQSTETNQIQNRFKYFQKRQSVPIQTVPSMTLNANVLLDQSKFSRHTHNHSQNILVQNNNSSEQQQQQQQYFEKVSTSRGDDSDTSFLNDEWKQFKIMQPGDGIAYINDSILV</sequence>
<dbReference type="OrthoDB" id="10045046at2759"/>
<organism evidence="2 4">
    <name type="scientific">Didymodactylos carnosus</name>
    <dbReference type="NCBI Taxonomy" id="1234261"/>
    <lineage>
        <taxon>Eukaryota</taxon>
        <taxon>Metazoa</taxon>
        <taxon>Spiralia</taxon>
        <taxon>Gnathifera</taxon>
        <taxon>Rotifera</taxon>
        <taxon>Eurotatoria</taxon>
        <taxon>Bdelloidea</taxon>
        <taxon>Philodinida</taxon>
        <taxon>Philodinidae</taxon>
        <taxon>Didymodactylos</taxon>
    </lineage>
</organism>
<dbReference type="EMBL" id="CAJOBC010006979">
    <property type="protein sequence ID" value="CAF3917312.1"/>
    <property type="molecule type" value="Genomic_DNA"/>
</dbReference>
<dbReference type="AlphaFoldDB" id="A0A814T160"/>
<accession>A0A814T160</accession>
<dbReference type="Proteomes" id="UP000681722">
    <property type="component" value="Unassembled WGS sequence"/>
</dbReference>
<evidence type="ECO:0000256" key="1">
    <source>
        <dbReference type="SAM" id="MobiDB-lite"/>
    </source>
</evidence>
<dbReference type="Proteomes" id="UP000663829">
    <property type="component" value="Unassembled WGS sequence"/>
</dbReference>
<feature type="region of interest" description="Disordered" evidence="1">
    <location>
        <begin position="190"/>
        <end position="227"/>
    </location>
</feature>
<evidence type="ECO:0000313" key="2">
    <source>
        <dbReference type="EMBL" id="CAF1153778.1"/>
    </source>
</evidence>
<evidence type="ECO:0000313" key="3">
    <source>
        <dbReference type="EMBL" id="CAF3917312.1"/>
    </source>
</evidence>
<protein>
    <submittedName>
        <fullName evidence="2">Uncharacterized protein</fullName>
    </submittedName>
</protein>
<proteinExistence type="predicted"/>
<reference evidence="2" key="1">
    <citation type="submission" date="2021-02" db="EMBL/GenBank/DDBJ databases">
        <authorList>
            <person name="Nowell W R."/>
        </authorList>
    </citation>
    <scope>NUCLEOTIDE SEQUENCE</scope>
</reference>
<feature type="compositionally biased region" description="Low complexity" evidence="1">
    <location>
        <begin position="198"/>
        <end position="211"/>
    </location>
</feature>
<comment type="caution">
    <text evidence="2">The sequence shown here is derived from an EMBL/GenBank/DDBJ whole genome shotgun (WGS) entry which is preliminary data.</text>
</comment>